<dbReference type="EMBL" id="CP039852">
    <property type="protein sequence ID" value="QCZ94705.1"/>
    <property type="molecule type" value="Genomic_DNA"/>
</dbReference>
<reference evidence="1 2" key="1">
    <citation type="submission" date="2019-04" db="EMBL/GenBank/DDBJ databases">
        <title>Salinimonas iocasae sp. nov., a halophilic bacterium isolated from the outer tube casing of tubeworms in Okinawa Trough.</title>
        <authorList>
            <person name="Zhang H."/>
            <person name="Wang H."/>
            <person name="Li C."/>
        </authorList>
    </citation>
    <scope>NUCLEOTIDE SEQUENCE [LARGE SCALE GENOMIC DNA]</scope>
    <source>
        <strain evidence="1 2">KX18D6</strain>
    </source>
</reference>
<dbReference type="KEGG" id="salk:FBQ74_15065"/>
<proteinExistence type="predicted"/>
<organism evidence="1 2">
    <name type="scientific">Salinimonas iocasae</name>
    <dbReference type="NCBI Taxonomy" id="2572577"/>
    <lineage>
        <taxon>Bacteria</taxon>
        <taxon>Pseudomonadati</taxon>
        <taxon>Pseudomonadota</taxon>
        <taxon>Gammaproteobacteria</taxon>
        <taxon>Alteromonadales</taxon>
        <taxon>Alteromonadaceae</taxon>
        <taxon>Alteromonas/Salinimonas group</taxon>
        <taxon>Salinimonas</taxon>
    </lineage>
</organism>
<dbReference type="AlphaFoldDB" id="A0A5B7YGR6"/>
<evidence type="ECO:0000313" key="2">
    <source>
        <dbReference type="Proteomes" id="UP000304912"/>
    </source>
</evidence>
<evidence type="ECO:0000313" key="1">
    <source>
        <dbReference type="EMBL" id="QCZ94705.1"/>
    </source>
</evidence>
<accession>A0A5B7YGR6</accession>
<dbReference type="Proteomes" id="UP000304912">
    <property type="component" value="Chromosome"/>
</dbReference>
<protein>
    <submittedName>
        <fullName evidence="1">Uncharacterized protein</fullName>
    </submittedName>
</protein>
<gene>
    <name evidence="1" type="ORF">FBQ74_15065</name>
</gene>
<name>A0A5B7YGR6_9ALTE</name>
<keyword evidence="2" id="KW-1185">Reference proteome</keyword>
<dbReference type="RefSeq" id="WP_139757441.1">
    <property type="nucleotide sequence ID" value="NZ_CP039852.1"/>
</dbReference>
<sequence length="64" mass="7444">MEFIAEAFLKLVVAGVKLFELHTLAQFFRSRKTTLERWAEKSTRDQLAVNVIEENDGKHLPKNK</sequence>